<dbReference type="RefSeq" id="WP_092453585.1">
    <property type="nucleotide sequence ID" value="NZ_FOJI01000007.1"/>
</dbReference>
<dbReference type="AlphaFoldDB" id="A0A1I0Q702"/>
<keyword evidence="2" id="KW-1185">Reference proteome</keyword>
<sequence length="134" mass="15087">MKEFVDQHIKAGESSNATVTGFARTGLDSSYFYNGPVPVFFPILSSMLDSNYNDSLIFTGVPSTGEAKGYNASIKTFGVANNASKSKKENYQLLKYMMDYNYKLDFWAEFGMSVNKKGFDDILQGYLIIYLKMQ</sequence>
<name>A0A1I0Q702_9FIRM</name>
<reference evidence="1 2" key="1">
    <citation type="submission" date="2016-10" db="EMBL/GenBank/DDBJ databases">
        <authorList>
            <person name="de Groot N.N."/>
        </authorList>
    </citation>
    <scope>NUCLEOTIDE SEQUENCE [LARGE SCALE GENOMIC DNA]</scope>
    <source>
        <strain evidence="1 2">DSM 9179</strain>
    </source>
</reference>
<organism evidence="1 2">
    <name type="scientific">[Clostridium] fimetarium</name>
    <dbReference type="NCBI Taxonomy" id="99656"/>
    <lineage>
        <taxon>Bacteria</taxon>
        <taxon>Bacillati</taxon>
        <taxon>Bacillota</taxon>
        <taxon>Clostridia</taxon>
        <taxon>Lachnospirales</taxon>
        <taxon>Lachnospiraceae</taxon>
    </lineage>
</organism>
<evidence type="ECO:0000313" key="1">
    <source>
        <dbReference type="EMBL" id="SEW22698.1"/>
    </source>
</evidence>
<protein>
    <submittedName>
        <fullName evidence="1">Uncharacterized protein</fullName>
    </submittedName>
</protein>
<dbReference type="Proteomes" id="UP000199701">
    <property type="component" value="Unassembled WGS sequence"/>
</dbReference>
<evidence type="ECO:0000313" key="2">
    <source>
        <dbReference type="Proteomes" id="UP000199701"/>
    </source>
</evidence>
<dbReference type="EMBL" id="FOJI01000007">
    <property type="protein sequence ID" value="SEW22698.1"/>
    <property type="molecule type" value="Genomic_DNA"/>
</dbReference>
<gene>
    <name evidence="1" type="ORF">SAMN05421659_10746</name>
</gene>
<dbReference type="STRING" id="99656.SAMN05421659_10746"/>
<proteinExistence type="predicted"/>
<accession>A0A1I0Q702</accession>